<keyword evidence="6 7" id="KW-0131">Cell cycle</keyword>
<dbReference type="Pfam" id="PF11719">
    <property type="entry name" value="Drc1-Sld2"/>
    <property type="match status" value="1"/>
</dbReference>
<evidence type="ECO:0000313" key="9">
    <source>
        <dbReference type="EMBL" id="TFK56585.1"/>
    </source>
</evidence>
<dbReference type="EMBL" id="ML213503">
    <property type="protein sequence ID" value="TFK56585.1"/>
    <property type="molecule type" value="Genomic_DNA"/>
</dbReference>
<dbReference type="PANTHER" id="PTHR28124">
    <property type="entry name" value="DNA REPLICATION REGULATOR SLD2"/>
    <property type="match status" value="1"/>
</dbReference>
<dbReference type="InterPro" id="IPR021110">
    <property type="entry name" value="DNA_rep_checkpnt_protein"/>
</dbReference>
<dbReference type="GO" id="GO:0000727">
    <property type="term" value="P:double-strand break repair via break-induced replication"/>
    <property type="evidence" value="ECO:0007669"/>
    <property type="project" value="TreeGrafter"/>
</dbReference>
<feature type="compositionally biased region" description="Polar residues" evidence="8">
    <location>
        <begin position="458"/>
        <end position="472"/>
    </location>
</feature>
<dbReference type="Proteomes" id="UP000305948">
    <property type="component" value="Unassembled WGS sequence"/>
</dbReference>
<feature type="compositionally biased region" description="Acidic residues" evidence="8">
    <location>
        <begin position="560"/>
        <end position="582"/>
    </location>
</feature>
<feature type="compositionally biased region" description="Basic residues" evidence="8">
    <location>
        <begin position="412"/>
        <end position="430"/>
    </location>
</feature>
<feature type="compositionally biased region" description="Acidic residues" evidence="8">
    <location>
        <begin position="473"/>
        <end position="484"/>
    </location>
</feature>
<name>A0A5C3NIE6_9AGAM</name>
<evidence type="ECO:0000256" key="7">
    <source>
        <dbReference type="RuleBase" id="RU367067"/>
    </source>
</evidence>
<keyword evidence="4 7" id="KW-0235">DNA replication</keyword>
<dbReference type="GO" id="GO:1902977">
    <property type="term" value="P:mitotic DNA replication preinitiation complex assembly"/>
    <property type="evidence" value="ECO:0007669"/>
    <property type="project" value="TreeGrafter"/>
</dbReference>
<dbReference type="PANTHER" id="PTHR28124:SF1">
    <property type="entry name" value="DNA REPLICATION REGULATOR SLD2"/>
    <property type="match status" value="1"/>
</dbReference>
<feature type="compositionally biased region" description="Basic and acidic residues" evidence="8">
    <location>
        <begin position="10"/>
        <end position="21"/>
    </location>
</feature>
<feature type="compositionally biased region" description="Polar residues" evidence="8">
    <location>
        <begin position="193"/>
        <end position="211"/>
    </location>
</feature>
<evidence type="ECO:0000256" key="8">
    <source>
        <dbReference type="SAM" id="MobiDB-lite"/>
    </source>
</evidence>
<sequence length="592" mass="64457">MSDNAAQLRTEIKAWERDFKQQHGRPPSVQDIKHQPAIAEKYKLYKRLSKVTTSQISLTKPTTSDPPSTPPRSQPGSSRASLIASKPRAVHVAAPSTTSNPFSPVKSKGKQKEATQTQLFERGGERYSNPFATPTKSKTVRRPVTPDPFPLIQTTQPATPKDDPSRHAVSRARKRLRGEPVSPSPVKEKRQRVGSQSLLSFSKLNQPSNPAFSDDDDEEPNHDADEGDSSFLDDSPVKPSANGKSFRQLFEENPVNKQGDAKPRAALSRSKTVPNNAPLFPSQKNKPTLDKDVTKPFPSSQPLPGARISKPSRSGVIGQVRKPSALKQVTLGGFLPGKDDLYADAQPSDAGQSSKAASSSGTTPPAVRGSTKRPLAEAELESEQAEPGTTQTANGMALLPPSPLQKPAKPAYHGKGKGKQTNKAGSRKKAKVADDLEEDEDDSPDEPDVRVKVLDWSWNRTRSQAGHTNSNNDSEDPSLGDDALDPSLTWKSRSARNELAPHSLELEGEFAVDLPDHLKSMLSISPTKPRDRREERVVRELLYRERAAHYDPVKGGEVWDVGEGDEDAEAGTEGEGEDDWEGEPVPWAAGEL</sequence>
<feature type="region of interest" description="Disordered" evidence="8">
    <location>
        <begin position="554"/>
        <end position="592"/>
    </location>
</feature>
<evidence type="ECO:0000256" key="5">
    <source>
        <dbReference type="ARBA" id="ARBA00023242"/>
    </source>
</evidence>
<evidence type="ECO:0000256" key="1">
    <source>
        <dbReference type="ARBA" id="ARBA00004123"/>
    </source>
</evidence>
<dbReference type="InterPro" id="IPR040203">
    <property type="entry name" value="Sld2"/>
</dbReference>
<feature type="compositionally biased region" description="Acidic residues" evidence="8">
    <location>
        <begin position="435"/>
        <end position="446"/>
    </location>
</feature>
<dbReference type="GO" id="GO:0003697">
    <property type="term" value="F:single-stranded DNA binding"/>
    <property type="evidence" value="ECO:0007669"/>
    <property type="project" value="TreeGrafter"/>
</dbReference>
<feature type="compositionally biased region" description="Acidic residues" evidence="8">
    <location>
        <begin position="213"/>
        <end position="228"/>
    </location>
</feature>
<comment type="function">
    <text evidence="7">Has a role in the initiation of DNA replication. Required at S-phase checkpoint.</text>
</comment>
<keyword evidence="10" id="KW-1185">Reference proteome</keyword>
<gene>
    <name evidence="9" type="ORF">OE88DRAFT_1730060</name>
</gene>
<comment type="subcellular location">
    <subcellularLocation>
        <location evidence="1 7">Nucleus</location>
    </subcellularLocation>
</comment>
<dbReference type="AlphaFoldDB" id="A0A5C3NIE6"/>
<organism evidence="9 10">
    <name type="scientific">Heliocybe sulcata</name>
    <dbReference type="NCBI Taxonomy" id="5364"/>
    <lineage>
        <taxon>Eukaryota</taxon>
        <taxon>Fungi</taxon>
        <taxon>Dikarya</taxon>
        <taxon>Basidiomycota</taxon>
        <taxon>Agaricomycotina</taxon>
        <taxon>Agaricomycetes</taxon>
        <taxon>Gloeophyllales</taxon>
        <taxon>Gloeophyllaceae</taxon>
        <taxon>Heliocybe</taxon>
    </lineage>
</organism>
<comment type="similarity">
    <text evidence="2 7">Belongs to the SLD2 family.</text>
</comment>
<evidence type="ECO:0000256" key="4">
    <source>
        <dbReference type="ARBA" id="ARBA00022705"/>
    </source>
</evidence>
<feature type="region of interest" description="Disordered" evidence="8">
    <location>
        <begin position="1"/>
        <end position="35"/>
    </location>
</feature>
<feature type="compositionally biased region" description="Low complexity" evidence="8">
    <location>
        <begin position="57"/>
        <end position="66"/>
    </location>
</feature>
<protein>
    <recommendedName>
        <fullName evidence="3 7">DNA replication regulator SLD2</fullName>
    </recommendedName>
</protein>
<dbReference type="GO" id="GO:0006270">
    <property type="term" value="P:DNA replication initiation"/>
    <property type="evidence" value="ECO:0007669"/>
    <property type="project" value="UniProtKB-UniRule"/>
</dbReference>
<keyword evidence="5 7" id="KW-0539">Nucleus</keyword>
<reference evidence="9 10" key="1">
    <citation type="journal article" date="2019" name="Nat. Ecol. Evol.">
        <title>Megaphylogeny resolves global patterns of mushroom evolution.</title>
        <authorList>
            <person name="Varga T."/>
            <person name="Krizsan K."/>
            <person name="Foldi C."/>
            <person name="Dima B."/>
            <person name="Sanchez-Garcia M."/>
            <person name="Sanchez-Ramirez S."/>
            <person name="Szollosi G.J."/>
            <person name="Szarkandi J.G."/>
            <person name="Papp V."/>
            <person name="Albert L."/>
            <person name="Andreopoulos W."/>
            <person name="Angelini C."/>
            <person name="Antonin V."/>
            <person name="Barry K.W."/>
            <person name="Bougher N.L."/>
            <person name="Buchanan P."/>
            <person name="Buyck B."/>
            <person name="Bense V."/>
            <person name="Catcheside P."/>
            <person name="Chovatia M."/>
            <person name="Cooper J."/>
            <person name="Damon W."/>
            <person name="Desjardin D."/>
            <person name="Finy P."/>
            <person name="Geml J."/>
            <person name="Haridas S."/>
            <person name="Hughes K."/>
            <person name="Justo A."/>
            <person name="Karasinski D."/>
            <person name="Kautmanova I."/>
            <person name="Kiss B."/>
            <person name="Kocsube S."/>
            <person name="Kotiranta H."/>
            <person name="LaButti K.M."/>
            <person name="Lechner B.E."/>
            <person name="Liimatainen K."/>
            <person name="Lipzen A."/>
            <person name="Lukacs Z."/>
            <person name="Mihaltcheva S."/>
            <person name="Morgado L.N."/>
            <person name="Niskanen T."/>
            <person name="Noordeloos M.E."/>
            <person name="Ohm R.A."/>
            <person name="Ortiz-Santana B."/>
            <person name="Ovrebo C."/>
            <person name="Racz N."/>
            <person name="Riley R."/>
            <person name="Savchenko A."/>
            <person name="Shiryaev A."/>
            <person name="Soop K."/>
            <person name="Spirin V."/>
            <person name="Szebenyi C."/>
            <person name="Tomsovsky M."/>
            <person name="Tulloss R.E."/>
            <person name="Uehling J."/>
            <person name="Grigoriev I.V."/>
            <person name="Vagvolgyi C."/>
            <person name="Papp T."/>
            <person name="Martin F.M."/>
            <person name="Miettinen O."/>
            <person name="Hibbett D.S."/>
            <person name="Nagy L.G."/>
        </authorList>
    </citation>
    <scope>NUCLEOTIDE SEQUENCE [LARGE SCALE GENOMIC DNA]</scope>
    <source>
        <strain evidence="9 10">OMC1185</strain>
    </source>
</reference>
<dbReference type="GO" id="GO:0003688">
    <property type="term" value="F:DNA replication origin binding"/>
    <property type="evidence" value="ECO:0007669"/>
    <property type="project" value="TreeGrafter"/>
</dbReference>
<evidence type="ECO:0000256" key="2">
    <source>
        <dbReference type="ARBA" id="ARBA00007276"/>
    </source>
</evidence>
<dbReference type="GO" id="GO:0031261">
    <property type="term" value="C:DNA replication preinitiation complex"/>
    <property type="evidence" value="ECO:0007669"/>
    <property type="project" value="TreeGrafter"/>
</dbReference>
<dbReference type="CDD" id="cd22289">
    <property type="entry name" value="RecQL4_SLD2_NTD"/>
    <property type="match status" value="1"/>
</dbReference>
<dbReference type="OrthoDB" id="8775810at2759"/>
<dbReference type="FunFam" id="1.10.10.1460:FF:000001">
    <property type="entry name" value="DNA replication regulator Sld2"/>
    <property type="match status" value="1"/>
</dbReference>
<dbReference type="Gene3D" id="1.10.10.1460">
    <property type="match status" value="1"/>
</dbReference>
<evidence type="ECO:0000256" key="6">
    <source>
        <dbReference type="ARBA" id="ARBA00023306"/>
    </source>
</evidence>
<feature type="compositionally biased region" description="Low complexity" evidence="8">
    <location>
        <begin position="348"/>
        <end position="360"/>
    </location>
</feature>
<feature type="region of interest" description="Disordered" evidence="8">
    <location>
        <begin position="51"/>
        <end position="489"/>
    </location>
</feature>
<dbReference type="STRING" id="5364.A0A5C3NIE6"/>
<evidence type="ECO:0000313" key="10">
    <source>
        <dbReference type="Proteomes" id="UP000305948"/>
    </source>
</evidence>
<accession>A0A5C3NIE6</accession>
<evidence type="ECO:0000256" key="3">
    <source>
        <dbReference type="ARBA" id="ARBA00018363"/>
    </source>
</evidence>
<proteinExistence type="inferred from homology"/>